<dbReference type="PROSITE" id="PS51257">
    <property type="entry name" value="PROKAR_LIPOPROTEIN"/>
    <property type="match status" value="1"/>
</dbReference>
<dbReference type="SUPFAM" id="SSF53613">
    <property type="entry name" value="Ribokinase-like"/>
    <property type="match status" value="1"/>
</dbReference>
<keyword evidence="5" id="KW-0324">Glycolysis</keyword>
<dbReference type="Pfam" id="PF04587">
    <property type="entry name" value="ADP_PFK_GK"/>
    <property type="match status" value="1"/>
</dbReference>
<feature type="transmembrane region" description="Helical" evidence="6">
    <location>
        <begin position="20"/>
        <end position="40"/>
    </location>
</feature>
<evidence type="ECO:0000256" key="1">
    <source>
        <dbReference type="ARBA" id="ARBA00022679"/>
    </source>
</evidence>
<dbReference type="GO" id="GO:0006096">
    <property type="term" value="P:glycolytic process"/>
    <property type="evidence" value="ECO:0007669"/>
    <property type="project" value="UniProtKB-KW"/>
</dbReference>
<dbReference type="AlphaFoldDB" id="A0AAW2YMA0"/>
<organism evidence="7 8">
    <name type="scientific">Acrasis kona</name>
    <dbReference type="NCBI Taxonomy" id="1008807"/>
    <lineage>
        <taxon>Eukaryota</taxon>
        <taxon>Discoba</taxon>
        <taxon>Heterolobosea</taxon>
        <taxon>Tetramitia</taxon>
        <taxon>Eutetramitia</taxon>
        <taxon>Acrasidae</taxon>
        <taxon>Acrasis</taxon>
    </lineage>
</organism>
<dbReference type="PANTHER" id="PTHR21208">
    <property type="entry name" value="ADP-DEPENDENT GLUCOKINASE"/>
    <property type="match status" value="1"/>
</dbReference>
<dbReference type="PROSITE" id="PS51255">
    <property type="entry name" value="ADPK"/>
    <property type="match status" value="1"/>
</dbReference>
<dbReference type="Proteomes" id="UP001431209">
    <property type="component" value="Unassembled WGS sequence"/>
</dbReference>
<dbReference type="InterPro" id="IPR007666">
    <property type="entry name" value="ADP_PFK/GK"/>
</dbReference>
<keyword evidence="2" id="KW-0479">Metal-binding</keyword>
<sequence length="515" mass="57487">MSEPGKLPITAQSTTQRTYLLLTAIIACIAAYFTTIYLTADHHDPKHTARALIKLRNDQAAKKEILRVAIGYNSNVDLILPAIDLMNQMLKENTEYKVPNVEENGDVTRIDTFDDLARSFGFFFSKGSGAERFVYDKTVFTQIVSAGTSEALINKSFFHIGGNAALMGVKFSKENWSVLLSGAIGPKMRELLSPYTNIDFSNQDAHDEFHVIMEYSKDSKWNGQSPPRANRFIVTRDESNAGFASLNAFHEKLEAFKPHLLVLSGFHLLDGVKEEHYRRERLQAVANRIRESKINISSSLKIVHVELASMGNQNIYDEISNIIFPVTDSLGLNEQELSTLYKVLTSSPSRSSHDQLYSISDISKTDPNLSSVVGAISYILENCPLKRLHFHCLTFHVLAVRSDYQVNEEALIGSLADSSLSATEQACSIERDGLSSQLDLVDLHRNTKIIDLLEKDRVNDYSDLGGVAKWTQSSLKLNIKFYFAPVFVCKKPRHTVGLGDTISSAGLSQQIKLQI</sequence>
<evidence type="ECO:0000313" key="7">
    <source>
        <dbReference type="EMBL" id="KAL0478164.1"/>
    </source>
</evidence>
<dbReference type="GO" id="GO:0046872">
    <property type="term" value="F:metal ion binding"/>
    <property type="evidence" value="ECO:0007669"/>
    <property type="project" value="UniProtKB-KW"/>
</dbReference>
<keyword evidence="6" id="KW-1133">Transmembrane helix</keyword>
<dbReference type="GO" id="GO:0043843">
    <property type="term" value="F:ADP-specific glucokinase activity"/>
    <property type="evidence" value="ECO:0007669"/>
    <property type="project" value="TreeGrafter"/>
</dbReference>
<evidence type="ECO:0000313" key="8">
    <source>
        <dbReference type="Proteomes" id="UP001431209"/>
    </source>
</evidence>
<reference evidence="7 8" key="1">
    <citation type="submission" date="2024-03" db="EMBL/GenBank/DDBJ databases">
        <title>The Acrasis kona genome and developmental transcriptomes reveal deep origins of eukaryotic multicellular pathways.</title>
        <authorList>
            <person name="Sheikh S."/>
            <person name="Fu C.-J."/>
            <person name="Brown M.W."/>
            <person name="Baldauf S.L."/>
        </authorList>
    </citation>
    <scope>NUCLEOTIDE SEQUENCE [LARGE SCALE GENOMIC DNA]</scope>
    <source>
        <strain evidence="7 8">ATCC MYA-3509</strain>
    </source>
</reference>
<keyword evidence="3" id="KW-0418">Kinase</keyword>
<keyword evidence="1" id="KW-0808">Transferase</keyword>
<dbReference type="InterPro" id="IPR029056">
    <property type="entry name" value="Ribokinase-like"/>
</dbReference>
<keyword evidence="6" id="KW-0472">Membrane</keyword>
<comment type="caution">
    <text evidence="7">The sequence shown here is derived from an EMBL/GenBank/DDBJ whole genome shotgun (WGS) entry which is preliminary data.</text>
</comment>
<keyword evidence="8" id="KW-1185">Reference proteome</keyword>
<evidence type="ECO:0000256" key="6">
    <source>
        <dbReference type="SAM" id="Phobius"/>
    </source>
</evidence>
<keyword evidence="6" id="KW-0812">Transmembrane</keyword>
<evidence type="ECO:0000256" key="5">
    <source>
        <dbReference type="ARBA" id="ARBA00023152"/>
    </source>
</evidence>
<name>A0AAW2YMA0_9EUKA</name>
<dbReference type="GO" id="GO:0006006">
    <property type="term" value="P:glucose metabolic process"/>
    <property type="evidence" value="ECO:0007669"/>
    <property type="project" value="TreeGrafter"/>
</dbReference>
<keyword evidence="4" id="KW-0460">Magnesium</keyword>
<evidence type="ECO:0000256" key="2">
    <source>
        <dbReference type="ARBA" id="ARBA00022723"/>
    </source>
</evidence>
<dbReference type="PANTHER" id="PTHR21208:SF0">
    <property type="entry name" value="ADP-DEPENDENT GLUCOKINASE"/>
    <property type="match status" value="1"/>
</dbReference>
<evidence type="ECO:0000256" key="3">
    <source>
        <dbReference type="ARBA" id="ARBA00022777"/>
    </source>
</evidence>
<dbReference type="GO" id="GO:0005783">
    <property type="term" value="C:endoplasmic reticulum"/>
    <property type="evidence" value="ECO:0007669"/>
    <property type="project" value="TreeGrafter"/>
</dbReference>
<protein>
    <submittedName>
        <fullName evidence="7">ADP-dependent glucokinase</fullName>
    </submittedName>
</protein>
<dbReference type="EMBL" id="JAOPGA020000323">
    <property type="protein sequence ID" value="KAL0478164.1"/>
    <property type="molecule type" value="Genomic_DNA"/>
</dbReference>
<accession>A0AAW2YMA0</accession>
<proteinExistence type="predicted"/>
<gene>
    <name evidence="7" type="ORF">AKO1_008453</name>
</gene>
<evidence type="ECO:0000256" key="4">
    <source>
        <dbReference type="ARBA" id="ARBA00022842"/>
    </source>
</evidence>
<dbReference type="Gene3D" id="3.40.1190.20">
    <property type="match status" value="1"/>
</dbReference>